<evidence type="ECO:0000256" key="3">
    <source>
        <dbReference type="ARBA" id="ARBA00022691"/>
    </source>
</evidence>
<dbReference type="InterPro" id="IPR007848">
    <property type="entry name" value="Small_mtfrase_dom"/>
</dbReference>
<dbReference type="PANTHER" id="PTHR18895">
    <property type="entry name" value="HEMK METHYLTRANSFERASE"/>
    <property type="match status" value="1"/>
</dbReference>
<dbReference type="Pfam" id="PF17827">
    <property type="entry name" value="PrmC_N"/>
    <property type="match status" value="1"/>
</dbReference>
<dbReference type="PANTHER" id="PTHR18895:SF74">
    <property type="entry name" value="MTRF1L RELEASE FACTOR GLUTAMINE METHYLTRANSFERASE"/>
    <property type="match status" value="1"/>
</dbReference>
<dbReference type="AlphaFoldDB" id="A0A0U5ES72"/>
<feature type="domain" description="Methyltransferase small" evidence="6">
    <location>
        <begin position="98"/>
        <end position="196"/>
    </location>
</feature>
<feature type="binding site" evidence="5">
    <location>
        <position position="173"/>
    </location>
    <ligand>
        <name>S-adenosyl-L-methionine</name>
        <dbReference type="ChEBI" id="CHEBI:59789"/>
    </ligand>
</feature>
<dbReference type="CDD" id="cd02440">
    <property type="entry name" value="AdoMet_MTases"/>
    <property type="match status" value="1"/>
</dbReference>
<dbReference type="InterPro" id="IPR002052">
    <property type="entry name" value="DNA_methylase_N6_adenine_CS"/>
</dbReference>
<dbReference type="InterPro" id="IPR004556">
    <property type="entry name" value="HemK-like"/>
</dbReference>
<dbReference type="Gene3D" id="1.10.8.10">
    <property type="entry name" value="DNA helicase RuvA subunit, C-terminal domain"/>
    <property type="match status" value="1"/>
</dbReference>
<feature type="domain" description="Release factor glutamine methyltransferase N-terminal" evidence="7">
    <location>
        <begin position="6"/>
        <end position="76"/>
    </location>
</feature>
<comment type="similarity">
    <text evidence="5">Belongs to the protein N5-glutamine methyltransferase family. PrmC subfamily.</text>
</comment>
<dbReference type="HAMAP" id="MF_02126">
    <property type="entry name" value="RF_methyltr_PrmC"/>
    <property type="match status" value="1"/>
</dbReference>
<evidence type="ECO:0000313" key="9">
    <source>
        <dbReference type="Proteomes" id="UP000069902"/>
    </source>
</evidence>
<dbReference type="Gene3D" id="3.40.50.150">
    <property type="entry name" value="Vaccinia Virus protein VP39"/>
    <property type="match status" value="1"/>
</dbReference>
<dbReference type="PATRIC" id="fig|389348.3.peg.1562"/>
<dbReference type="InterPro" id="IPR050320">
    <property type="entry name" value="N5-glutamine_MTase"/>
</dbReference>
<dbReference type="GO" id="GO:0003676">
    <property type="term" value="F:nucleic acid binding"/>
    <property type="evidence" value="ECO:0007669"/>
    <property type="project" value="InterPro"/>
</dbReference>
<dbReference type="Proteomes" id="UP000069902">
    <property type="component" value="Chromosome cPNK"/>
</dbReference>
<keyword evidence="9" id="KW-1185">Reference proteome</keyword>
<comment type="caution">
    <text evidence="5">Lacks conserved residue(s) required for the propagation of feature annotation.</text>
</comment>
<dbReference type="SUPFAM" id="SSF53335">
    <property type="entry name" value="S-adenosyl-L-methionine-dependent methyltransferases"/>
    <property type="match status" value="1"/>
</dbReference>
<comment type="catalytic activity">
    <reaction evidence="4 5">
        <text>L-glutaminyl-[peptide chain release factor] + S-adenosyl-L-methionine = N(5)-methyl-L-glutaminyl-[peptide chain release factor] + S-adenosyl-L-homocysteine + H(+)</text>
        <dbReference type="Rhea" id="RHEA:42896"/>
        <dbReference type="Rhea" id="RHEA-COMP:10271"/>
        <dbReference type="Rhea" id="RHEA-COMP:10272"/>
        <dbReference type="ChEBI" id="CHEBI:15378"/>
        <dbReference type="ChEBI" id="CHEBI:30011"/>
        <dbReference type="ChEBI" id="CHEBI:57856"/>
        <dbReference type="ChEBI" id="CHEBI:59789"/>
        <dbReference type="ChEBI" id="CHEBI:61891"/>
        <dbReference type="EC" id="2.1.1.297"/>
    </reaction>
</comment>
<accession>A0A0U5ES72</accession>
<dbReference type="NCBIfam" id="TIGR00536">
    <property type="entry name" value="hemK_fam"/>
    <property type="match status" value="1"/>
</dbReference>
<gene>
    <name evidence="8" type="primary">hemK</name>
    <name evidence="5" type="synonym">prmC</name>
    <name evidence="8" type="ORF">PNK_1396</name>
</gene>
<evidence type="ECO:0000259" key="6">
    <source>
        <dbReference type="Pfam" id="PF05175"/>
    </source>
</evidence>
<dbReference type="InterPro" id="IPR029063">
    <property type="entry name" value="SAM-dependent_MTases_sf"/>
</dbReference>
<feature type="binding site" evidence="5">
    <location>
        <position position="188"/>
    </location>
    <ligand>
        <name>S-adenosyl-L-methionine</name>
        <dbReference type="ChEBI" id="CHEBI:59789"/>
    </ligand>
</feature>
<reference evidence="9" key="1">
    <citation type="submission" date="2015-09" db="EMBL/GenBank/DDBJ databases">
        <authorList>
            <person name="Bertelli C."/>
        </authorList>
    </citation>
    <scope>NUCLEOTIDE SEQUENCE [LARGE SCALE GENOMIC DNA]</scope>
    <source>
        <strain evidence="9">KNic</strain>
    </source>
</reference>
<evidence type="ECO:0000256" key="4">
    <source>
        <dbReference type="ARBA" id="ARBA00048391"/>
    </source>
</evidence>
<dbReference type="GO" id="GO:0102559">
    <property type="term" value="F:peptide chain release factor N(5)-glutamine methyltransferase activity"/>
    <property type="evidence" value="ECO:0007669"/>
    <property type="project" value="UniProtKB-EC"/>
</dbReference>
<comment type="function">
    <text evidence="5">Methylates the class 1 translation termination release factors RF1/PrfA and RF2/PrfB on the glutamine residue of the universally conserved GGQ motif.</text>
</comment>
<name>A0A0U5ES72_9BACT</name>
<dbReference type="EC" id="2.1.1.297" evidence="5"/>
<organism evidence="8 9">
    <name type="scientific">Candidatus Protochlamydia naegleriophila</name>
    <dbReference type="NCBI Taxonomy" id="389348"/>
    <lineage>
        <taxon>Bacteria</taxon>
        <taxon>Pseudomonadati</taxon>
        <taxon>Chlamydiota</taxon>
        <taxon>Chlamydiia</taxon>
        <taxon>Parachlamydiales</taxon>
        <taxon>Parachlamydiaceae</taxon>
        <taxon>Candidatus Protochlamydia</taxon>
    </lineage>
</organism>
<evidence type="ECO:0000256" key="5">
    <source>
        <dbReference type="HAMAP-Rule" id="MF_02126"/>
    </source>
</evidence>
<dbReference type="NCBIfam" id="TIGR03534">
    <property type="entry name" value="RF_mod_PrmC"/>
    <property type="match status" value="1"/>
</dbReference>
<dbReference type="RefSeq" id="WP_059061165.1">
    <property type="nucleotide sequence ID" value="NZ_LN879502.1"/>
</dbReference>
<evidence type="ECO:0000256" key="2">
    <source>
        <dbReference type="ARBA" id="ARBA00022679"/>
    </source>
</evidence>
<feature type="binding site" evidence="5">
    <location>
        <begin position="188"/>
        <end position="191"/>
    </location>
    <ligand>
        <name>substrate</name>
    </ligand>
</feature>
<feature type="binding site" evidence="5">
    <location>
        <position position="146"/>
    </location>
    <ligand>
        <name>S-adenosyl-L-methionine</name>
        <dbReference type="ChEBI" id="CHEBI:59789"/>
    </ligand>
</feature>
<sequence length="282" mass="31646">MTSVAEALAFVAQALAVKKSSLVRRQAEEILCCALACDRSFLYSHSCQQLSEGEWLCCQDYLSRRLRGEPLAYIHGVVEFYHCQIKVTPAVLIPRQETEILVDKIAKTLARQDLHGKVLLDLCCGSGCIGIALKKQFPDLTVVLADFSFEALQVARQNALDNQVDVTCLQGDFLEPFKGERAHYVVCNPPYISEAEFNELGLEVKEFEPKMALLGGSSGLEFYERLASDLPACLFPNAQVWLEIGYLQGEGVQKLFQGVPWKGQHLENDWAGHHRFFFLENE</sequence>
<evidence type="ECO:0000313" key="8">
    <source>
        <dbReference type="EMBL" id="CUI17009.1"/>
    </source>
</evidence>
<dbReference type="KEGG" id="pnl:PNK_1396"/>
<dbReference type="GO" id="GO:0032259">
    <property type="term" value="P:methylation"/>
    <property type="evidence" value="ECO:0007669"/>
    <property type="project" value="UniProtKB-KW"/>
</dbReference>
<dbReference type="EMBL" id="LN879502">
    <property type="protein sequence ID" value="CUI17009.1"/>
    <property type="molecule type" value="Genomic_DNA"/>
</dbReference>
<keyword evidence="3 5" id="KW-0949">S-adenosyl-L-methionine</keyword>
<dbReference type="InParanoid" id="A0A0U5ES72"/>
<evidence type="ECO:0000259" key="7">
    <source>
        <dbReference type="Pfam" id="PF17827"/>
    </source>
</evidence>
<proteinExistence type="inferred from homology"/>
<dbReference type="PROSITE" id="PS00092">
    <property type="entry name" value="N6_MTASE"/>
    <property type="match status" value="1"/>
</dbReference>
<dbReference type="Pfam" id="PF05175">
    <property type="entry name" value="MTS"/>
    <property type="match status" value="1"/>
</dbReference>
<dbReference type="InterPro" id="IPR019874">
    <property type="entry name" value="RF_methyltr_PrmC"/>
</dbReference>
<protein>
    <recommendedName>
        <fullName evidence="5">Release factor glutamine methyltransferase</fullName>
        <shortName evidence="5">RF MTase</shortName>
        <ecNumber evidence="5">2.1.1.297</ecNumber>
    </recommendedName>
    <alternativeName>
        <fullName evidence="5">N5-glutamine methyltransferase PrmC</fullName>
    </alternativeName>
    <alternativeName>
        <fullName evidence="5">Protein-(glutamine-N5) MTase PrmC</fullName>
    </alternativeName>
    <alternativeName>
        <fullName evidence="5">Protein-glutamine N-methyltransferase PrmC</fullName>
    </alternativeName>
</protein>
<keyword evidence="2 5" id="KW-0808">Transferase</keyword>
<evidence type="ECO:0000256" key="1">
    <source>
        <dbReference type="ARBA" id="ARBA00022603"/>
    </source>
</evidence>
<dbReference type="InterPro" id="IPR040758">
    <property type="entry name" value="PrmC_N"/>
</dbReference>
<dbReference type="FunCoup" id="A0A0U5ES72">
    <property type="interactions" value="360"/>
</dbReference>
<keyword evidence="1 5" id="KW-0489">Methyltransferase</keyword>
<dbReference type="STRING" id="389348.PNK_1396"/>